<name>A0ABD1TGT7_9LAMI</name>
<gene>
    <name evidence="2" type="ORF">Adt_17515</name>
</gene>
<dbReference type="Proteomes" id="UP001604336">
    <property type="component" value="Unassembled WGS sequence"/>
</dbReference>
<protein>
    <submittedName>
        <fullName evidence="2">Plant transposase (Ptta/En/Spm family)</fullName>
    </submittedName>
</protein>
<comment type="caution">
    <text evidence="2">The sequence shown here is derived from an EMBL/GenBank/DDBJ whole genome shotgun (WGS) entry which is preliminary data.</text>
</comment>
<dbReference type="PANTHER" id="PTHR33144:SF52">
    <property type="match status" value="1"/>
</dbReference>
<evidence type="ECO:0000256" key="1">
    <source>
        <dbReference type="SAM" id="MobiDB-lite"/>
    </source>
</evidence>
<sequence>MVIRRKRGITMVDTLITASNIQNEHEVETTQTPNTSIGNITSPLGSDNPIKKKGRGPAKGPRIDPGKKMEVEWNEYMQPIGVNRSAFMSYLGTLARNGMRLPLMYAKWSNMDQHLVDYVWKEIEYNTNAPPGSRRNCLKSVADMWRDWKSRIKRKYYNGKTKEECLAIVPQEIFVEQLKVLVEYWSTDRVEEISEKNKQNRMMLGPLHRTGRKSCANIRREMEEAGKPTDTLSVYIEMRTDLGGNPKDDYAAALIHEFNKKLNDLPMEERNLVEKRDKILMDIMGDEGHGRVRTRGSGPTPSEIYGKKVTSPELDSSYKERLRSLRALENQEYKKLIIGK</sequence>
<dbReference type="InterPro" id="IPR004252">
    <property type="entry name" value="Probable_transposase_24"/>
</dbReference>
<dbReference type="Pfam" id="PF03004">
    <property type="entry name" value="Transposase_24"/>
    <property type="match status" value="1"/>
</dbReference>
<dbReference type="PANTHER" id="PTHR33144">
    <property type="entry name" value="OS10G0409366 PROTEIN-RELATED"/>
    <property type="match status" value="1"/>
</dbReference>
<dbReference type="AlphaFoldDB" id="A0ABD1TGT7"/>
<dbReference type="EMBL" id="JBFOLK010000005">
    <property type="protein sequence ID" value="KAL2511915.1"/>
    <property type="molecule type" value="Genomic_DNA"/>
</dbReference>
<evidence type="ECO:0000313" key="3">
    <source>
        <dbReference type="Proteomes" id="UP001604336"/>
    </source>
</evidence>
<proteinExistence type="predicted"/>
<feature type="compositionally biased region" description="Polar residues" evidence="1">
    <location>
        <begin position="29"/>
        <end position="45"/>
    </location>
</feature>
<reference evidence="3" key="1">
    <citation type="submission" date="2024-07" db="EMBL/GenBank/DDBJ databases">
        <title>Two chromosome-level genome assemblies of Korean endemic species Abeliophyllum distichum and Forsythia ovata (Oleaceae).</title>
        <authorList>
            <person name="Jang H."/>
        </authorList>
    </citation>
    <scope>NUCLEOTIDE SEQUENCE [LARGE SCALE GENOMIC DNA]</scope>
</reference>
<feature type="region of interest" description="Disordered" evidence="1">
    <location>
        <begin position="24"/>
        <end position="66"/>
    </location>
</feature>
<keyword evidence="3" id="KW-1185">Reference proteome</keyword>
<organism evidence="2 3">
    <name type="scientific">Abeliophyllum distichum</name>
    <dbReference type="NCBI Taxonomy" id="126358"/>
    <lineage>
        <taxon>Eukaryota</taxon>
        <taxon>Viridiplantae</taxon>
        <taxon>Streptophyta</taxon>
        <taxon>Embryophyta</taxon>
        <taxon>Tracheophyta</taxon>
        <taxon>Spermatophyta</taxon>
        <taxon>Magnoliopsida</taxon>
        <taxon>eudicotyledons</taxon>
        <taxon>Gunneridae</taxon>
        <taxon>Pentapetalae</taxon>
        <taxon>asterids</taxon>
        <taxon>lamiids</taxon>
        <taxon>Lamiales</taxon>
        <taxon>Oleaceae</taxon>
        <taxon>Forsythieae</taxon>
        <taxon>Abeliophyllum</taxon>
    </lineage>
</organism>
<accession>A0ABD1TGT7</accession>
<evidence type="ECO:0000313" key="2">
    <source>
        <dbReference type="EMBL" id="KAL2511915.1"/>
    </source>
</evidence>
<feature type="region of interest" description="Disordered" evidence="1">
    <location>
        <begin position="288"/>
        <end position="313"/>
    </location>
</feature>